<protein>
    <submittedName>
        <fullName evidence="1">Uncharacterized protein</fullName>
    </submittedName>
</protein>
<organism evidence="1 2">
    <name type="scientific">Trichoderma ghanense</name>
    <dbReference type="NCBI Taxonomy" id="65468"/>
    <lineage>
        <taxon>Eukaryota</taxon>
        <taxon>Fungi</taxon>
        <taxon>Dikarya</taxon>
        <taxon>Ascomycota</taxon>
        <taxon>Pezizomycotina</taxon>
        <taxon>Sordariomycetes</taxon>
        <taxon>Hypocreomycetidae</taxon>
        <taxon>Hypocreales</taxon>
        <taxon>Hypocreaceae</taxon>
        <taxon>Trichoderma</taxon>
    </lineage>
</organism>
<gene>
    <name evidence="1" type="ORF">CCMA1212_000479</name>
</gene>
<proteinExistence type="predicted"/>
<reference evidence="1 2" key="1">
    <citation type="submission" date="2018-01" db="EMBL/GenBank/DDBJ databases">
        <title>Genome characterization of the sugarcane-associated fungus Trichoderma ghanense CCMA-1212 and their application in lignocelulose bioconversion.</title>
        <authorList>
            <person name="Steindorff A.S."/>
            <person name="Mendes T.D."/>
            <person name="Vilela E.S.D."/>
            <person name="Rodrigues D.S."/>
            <person name="Formighieri E.F."/>
            <person name="Melo I.S."/>
            <person name="Favaro L.C.L."/>
        </authorList>
    </citation>
    <scope>NUCLEOTIDE SEQUENCE [LARGE SCALE GENOMIC DNA]</scope>
    <source>
        <strain evidence="1 2">CCMA-1212</strain>
    </source>
</reference>
<evidence type="ECO:0000313" key="1">
    <source>
        <dbReference type="EMBL" id="TFB06640.1"/>
    </source>
</evidence>
<name>A0ABY2HH49_9HYPO</name>
<dbReference type="Proteomes" id="UP001642720">
    <property type="component" value="Unassembled WGS sequence"/>
</dbReference>
<evidence type="ECO:0000313" key="2">
    <source>
        <dbReference type="Proteomes" id="UP001642720"/>
    </source>
</evidence>
<comment type="caution">
    <text evidence="1">The sequence shown here is derived from an EMBL/GenBank/DDBJ whole genome shotgun (WGS) entry which is preliminary data.</text>
</comment>
<sequence>MKPAGGAMQCGAESRAAGWRLAVADTGDDGLEQKKKDEVSRLALVGLVVSALDRRLGGTAKRAFACLGLDWTWTGNKAVQASKQQHSTESRAEQCRAEPEQGRCNFVCASGVRASALFRRTGGVAVVGWQWAVAADVLYSGRVLRPRVERGAWALMHSCMRYRRISGQKGESSSLRS</sequence>
<keyword evidence="2" id="KW-1185">Reference proteome</keyword>
<accession>A0ABY2HH49</accession>
<dbReference type="GeneID" id="300572396"/>
<dbReference type="RefSeq" id="XP_073562841.1">
    <property type="nucleotide sequence ID" value="XM_073697946.1"/>
</dbReference>
<dbReference type="EMBL" id="PPTA01000001">
    <property type="protein sequence ID" value="TFB06640.1"/>
    <property type="molecule type" value="Genomic_DNA"/>
</dbReference>